<feature type="chain" id="PRO_5047415899" evidence="1">
    <location>
        <begin position="21"/>
        <end position="276"/>
    </location>
</feature>
<dbReference type="RefSeq" id="WP_319843945.1">
    <property type="nucleotide sequence ID" value="NZ_JAXAFJ010000003.1"/>
</dbReference>
<dbReference type="PANTHER" id="PTHR30535">
    <property type="entry name" value="VITAMIN B12-BINDING PROTEIN"/>
    <property type="match status" value="1"/>
</dbReference>
<evidence type="ECO:0000313" key="4">
    <source>
        <dbReference type="Proteomes" id="UP001274321"/>
    </source>
</evidence>
<dbReference type="PANTHER" id="PTHR30535:SF34">
    <property type="entry name" value="MOLYBDATE-BINDING PROTEIN MOLA"/>
    <property type="match status" value="1"/>
</dbReference>
<gene>
    <name evidence="3" type="ORF">SCD90_07060</name>
</gene>
<dbReference type="Pfam" id="PF01497">
    <property type="entry name" value="Peripla_BP_2"/>
    <property type="match status" value="1"/>
</dbReference>
<reference evidence="3 4" key="1">
    <citation type="submission" date="2023-11" db="EMBL/GenBank/DDBJ databases">
        <authorList>
            <person name="Bao R."/>
        </authorList>
    </citation>
    <scope>NUCLEOTIDE SEQUENCE [LARGE SCALE GENOMIC DNA]</scope>
    <source>
        <strain evidence="3 4">PJ23</strain>
    </source>
</reference>
<sequence>MMRFLPIAALAMVVPTVATAAPQRIVSLNLCADELLLRLAQPGQVASVTWLARDERQSTVANLAGGIPANGGAVEEILAARPDLVIAGTYTTRTTVRLLRLAGLEVLELPPPTTLEESREAIRTVAARIGAQERGEALLLDLNEKFAGAASVQAPIRTAVIGAYGFPTGPGSLLDDLIGRAGFTNIVRVQDENREFSLEDALLLRPQALIIDAEPGGGPALASEIVHHPALRKLAADIAIVSLPSRLWTCPGPQLGTAVDVLRRAAEGIHRRQRGY</sequence>
<dbReference type="InterPro" id="IPR050902">
    <property type="entry name" value="ABC_Transporter_SBP"/>
</dbReference>
<comment type="caution">
    <text evidence="3">The sequence shown here is derived from an EMBL/GenBank/DDBJ whole genome shotgun (WGS) entry which is preliminary data.</text>
</comment>
<dbReference type="EMBL" id="JAXAFJ010000003">
    <property type="protein sequence ID" value="MDX6805818.1"/>
    <property type="molecule type" value="Genomic_DNA"/>
</dbReference>
<organism evidence="3 4">
    <name type="scientific">Terrihabitans rhizophilus</name>
    <dbReference type="NCBI Taxonomy" id="3092662"/>
    <lineage>
        <taxon>Bacteria</taxon>
        <taxon>Pseudomonadati</taxon>
        <taxon>Pseudomonadota</taxon>
        <taxon>Alphaproteobacteria</taxon>
        <taxon>Hyphomicrobiales</taxon>
        <taxon>Terrihabitans</taxon>
    </lineage>
</organism>
<keyword evidence="4" id="KW-1185">Reference proteome</keyword>
<protein>
    <submittedName>
        <fullName evidence="3">ABC transporter substrate-binding protein</fullName>
    </submittedName>
</protein>
<feature type="domain" description="Fe/B12 periplasmic-binding" evidence="2">
    <location>
        <begin position="24"/>
        <end position="273"/>
    </location>
</feature>
<accession>A0ABU4RNR2</accession>
<dbReference type="InterPro" id="IPR002491">
    <property type="entry name" value="ABC_transptr_periplasmic_BD"/>
</dbReference>
<proteinExistence type="predicted"/>
<dbReference type="PROSITE" id="PS50983">
    <property type="entry name" value="FE_B12_PBP"/>
    <property type="match status" value="1"/>
</dbReference>
<feature type="signal peptide" evidence="1">
    <location>
        <begin position="1"/>
        <end position="20"/>
    </location>
</feature>
<dbReference type="Gene3D" id="3.40.50.1980">
    <property type="entry name" value="Nitrogenase molybdenum iron protein domain"/>
    <property type="match status" value="2"/>
</dbReference>
<name>A0ABU4RNR2_9HYPH</name>
<keyword evidence="1" id="KW-0732">Signal</keyword>
<dbReference type="SUPFAM" id="SSF53807">
    <property type="entry name" value="Helical backbone' metal receptor"/>
    <property type="match status" value="1"/>
</dbReference>
<evidence type="ECO:0000313" key="3">
    <source>
        <dbReference type="EMBL" id="MDX6805818.1"/>
    </source>
</evidence>
<evidence type="ECO:0000259" key="2">
    <source>
        <dbReference type="PROSITE" id="PS50983"/>
    </source>
</evidence>
<evidence type="ECO:0000256" key="1">
    <source>
        <dbReference type="SAM" id="SignalP"/>
    </source>
</evidence>
<dbReference type="Proteomes" id="UP001274321">
    <property type="component" value="Unassembled WGS sequence"/>
</dbReference>